<evidence type="ECO:0000256" key="9">
    <source>
        <dbReference type="ARBA" id="ARBA00022989"/>
    </source>
</evidence>
<sequence length="296" mass="33134">MDNGHKSSSNGNHPFGFDITRVTQLSWHPRLFFYRGFLSSEECDHLIQLAKDKLEQSMVAGGAGKSIVSNVRTSTGMFLNKRQDETVARIEARIAAWTFLPEENGESLQILRYEDGQKYEPHFDYFQDHRSLETSGNRVATVLMYLSDVQKGGETVFPYAKGDNSQLKDDSWSDCSKKGYADESPGTAVKPKKGDAVLFFSLKPNATTTDTYSLHESCPVIEGEKWSATKWIHVRSFDRLSAVPARKSTGDNCVDDDELLCPEWASRGECQKNPLYMVGSHASLGFCRKSCKLCSV</sequence>
<dbReference type="EMBL" id="JAUJYO010000019">
    <property type="protein sequence ID" value="KAK1288594.1"/>
    <property type="molecule type" value="Genomic_DNA"/>
</dbReference>
<gene>
    <name evidence="17" type="ORF">QJS10_CPB19g00868</name>
</gene>
<dbReference type="GO" id="GO:0005789">
    <property type="term" value="C:endoplasmic reticulum membrane"/>
    <property type="evidence" value="ECO:0007669"/>
    <property type="project" value="UniProtKB-SubCell"/>
</dbReference>
<dbReference type="FunFam" id="2.60.120.620:FF:000002">
    <property type="entry name" value="Prolyl 4-hydroxylase 4"/>
    <property type="match status" value="1"/>
</dbReference>
<dbReference type="Proteomes" id="UP001180020">
    <property type="component" value="Unassembled WGS sequence"/>
</dbReference>
<dbReference type="Gene3D" id="2.60.120.620">
    <property type="entry name" value="q2cbj1_9rhob like domain"/>
    <property type="match status" value="1"/>
</dbReference>
<dbReference type="SMART" id="SM00254">
    <property type="entry name" value="ShKT"/>
    <property type="match status" value="1"/>
</dbReference>
<reference evidence="17" key="1">
    <citation type="journal article" date="2023" name="Nat. Commun.">
        <title>Diploid and tetraploid genomes of Acorus and the evolution of monocots.</title>
        <authorList>
            <person name="Ma L."/>
            <person name="Liu K.W."/>
            <person name="Li Z."/>
            <person name="Hsiao Y.Y."/>
            <person name="Qi Y."/>
            <person name="Fu T."/>
            <person name="Tang G.D."/>
            <person name="Zhang D."/>
            <person name="Sun W.H."/>
            <person name="Liu D.K."/>
            <person name="Li Y."/>
            <person name="Chen G.Z."/>
            <person name="Liu X.D."/>
            <person name="Liao X.Y."/>
            <person name="Jiang Y.T."/>
            <person name="Yu X."/>
            <person name="Hao Y."/>
            <person name="Huang J."/>
            <person name="Zhao X.W."/>
            <person name="Ke S."/>
            <person name="Chen Y.Y."/>
            <person name="Wu W.L."/>
            <person name="Hsu J.L."/>
            <person name="Lin Y.F."/>
            <person name="Huang M.D."/>
            <person name="Li C.Y."/>
            <person name="Huang L."/>
            <person name="Wang Z.W."/>
            <person name="Zhao X."/>
            <person name="Zhong W.Y."/>
            <person name="Peng D.H."/>
            <person name="Ahmad S."/>
            <person name="Lan S."/>
            <person name="Zhang J.S."/>
            <person name="Tsai W.C."/>
            <person name="Van de Peer Y."/>
            <person name="Liu Z.J."/>
        </authorList>
    </citation>
    <scope>NUCLEOTIDE SEQUENCE</scope>
    <source>
        <strain evidence="17">CP</strain>
    </source>
</reference>
<evidence type="ECO:0000256" key="14">
    <source>
        <dbReference type="ARBA" id="ARBA00049169"/>
    </source>
</evidence>
<feature type="domain" description="ShKT" evidence="16">
    <location>
        <begin position="253"/>
        <end position="294"/>
    </location>
</feature>
<keyword evidence="13" id="KW-0325">Glycoprotein</keyword>
<evidence type="ECO:0000256" key="10">
    <source>
        <dbReference type="ARBA" id="ARBA00023002"/>
    </source>
</evidence>
<keyword evidence="12" id="KW-0472">Membrane</keyword>
<dbReference type="PANTHER" id="PTHR10869:SF238">
    <property type="entry name" value="PROLYL 4-HYDROXYLASE 6-RELATED"/>
    <property type="match status" value="1"/>
</dbReference>
<dbReference type="InterPro" id="IPR005123">
    <property type="entry name" value="Oxoglu/Fe-dep_dioxygenase_dom"/>
</dbReference>
<proteinExistence type="inferred from homology"/>
<dbReference type="Pfam" id="PF13640">
    <property type="entry name" value="2OG-FeII_Oxy_3"/>
    <property type="match status" value="1"/>
</dbReference>
<dbReference type="InterPro" id="IPR045054">
    <property type="entry name" value="P4HA-like"/>
</dbReference>
<name>A0AAV9CIW2_ACOCL</name>
<dbReference type="SMART" id="SM00702">
    <property type="entry name" value="P4Hc"/>
    <property type="match status" value="1"/>
</dbReference>
<dbReference type="PROSITE" id="PS51471">
    <property type="entry name" value="FE2OG_OXY"/>
    <property type="match status" value="1"/>
</dbReference>
<accession>A0AAV9CIW2</accession>
<dbReference type="GO" id="GO:0004656">
    <property type="term" value="F:procollagen-proline 4-dioxygenase activity"/>
    <property type="evidence" value="ECO:0007669"/>
    <property type="project" value="UniProtKB-EC"/>
</dbReference>
<dbReference type="GO" id="GO:0031418">
    <property type="term" value="F:L-ascorbic acid binding"/>
    <property type="evidence" value="ECO:0007669"/>
    <property type="project" value="InterPro"/>
</dbReference>
<dbReference type="AlphaFoldDB" id="A0AAV9CIW2"/>
<evidence type="ECO:0000313" key="17">
    <source>
        <dbReference type="EMBL" id="KAK1288594.1"/>
    </source>
</evidence>
<comment type="similarity">
    <text evidence="3">Belongs to the P4HA family.</text>
</comment>
<dbReference type="PROSITE" id="PS51670">
    <property type="entry name" value="SHKT"/>
    <property type="match status" value="1"/>
</dbReference>
<evidence type="ECO:0000256" key="5">
    <source>
        <dbReference type="ARBA" id="ARBA00022692"/>
    </source>
</evidence>
<comment type="catalytic activity">
    <reaction evidence="14">
        <text>L-prolyl-[collagen] + 2-oxoglutarate + O2 = trans-4-hydroxy-L-prolyl-[collagen] + succinate + CO2</text>
        <dbReference type="Rhea" id="RHEA:18945"/>
        <dbReference type="Rhea" id="RHEA-COMP:11676"/>
        <dbReference type="Rhea" id="RHEA-COMP:11680"/>
        <dbReference type="ChEBI" id="CHEBI:15379"/>
        <dbReference type="ChEBI" id="CHEBI:16526"/>
        <dbReference type="ChEBI" id="CHEBI:16810"/>
        <dbReference type="ChEBI" id="CHEBI:30031"/>
        <dbReference type="ChEBI" id="CHEBI:50342"/>
        <dbReference type="ChEBI" id="CHEBI:61965"/>
        <dbReference type="EC" id="1.14.11.2"/>
    </reaction>
</comment>
<evidence type="ECO:0000256" key="3">
    <source>
        <dbReference type="ARBA" id="ARBA00006511"/>
    </source>
</evidence>
<keyword evidence="6" id="KW-0479">Metal-binding</keyword>
<protein>
    <recommendedName>
        <fullName evidence="4">procollagen-proline 4-dioxygenase</fullName>
        <ecNumber evidence="4">1.14.11.2</ecNumber>
    </recommendedName>
</protein>
<keyword evidence="10" id="KW-0560">Oxidoreductase</keyword>
<evidence type="ECO:0000259" key="15">
    <source>
        <dbReference type="PROSITE" id="PS51471"/>
    </source>
</evidence>
<comment type="cofactor">
    <cofactor evidence="1">
        <name>L-ascorbate</name>
        <dbReference type="ChEBI" id="CHEBI:38290"/>
    </cofactor>
</comment>
<evidence type="ECO:0000256" key="12">
    <source>
        <dbReference type="ARBA" id="ARBA00023136"/>
    </source>
</evidence>
<evidence type="ECO:0000256" key="7">
    <source>
        <dbReference type="ARBA" id="ARBA00022964"/>
    </source>
</evidence>
<keyword evidence="11" id="KW-0408">Iron</keyword>
<evidence type="ECO:0000313" key="18">
    <source>
        <dbReference type="Proteomes" id="UP001180020"/>
    </source>
</evidence>
<evidence type="ECO:0000259" key="16">
    <source>
        <dbReference type="PROSITE" id="PS51670"/>
    </source>
</evidence>
<feature type="domain" description="Fe2OG dioxygenase" evidence="15">
    <location>
        <begin position="104"/>
        <end position="234"/>
    </location>
</feature>
<dbReference type="GO" id="GO:0005506">
    <property type="term" value="F:iron ion binding"/>
    <property type="evidence" value="ECO:0007669"/>
    <property type="project" value="InterPro"/>
</dbReference>
<reference evidence="17" key="2">
    <citation type="submission" date="2023-06" db="EMBL/GenBank/DDBJ databases">
        <authorList>
            <person name="Ma L."/>
            <person name="Liu K.-W."/>
            <person name="Li Z."/>
            <person name="Hsiao Y.-Y."/>
            <person name="Qi Y."/>
            <person name="Fu T."/>
            <person name="Tang G."/>
            <person name="Zhang D."/>
            <person name="Sun W.-H."/>
            <person name="Liu D.-K."/>
            <person name="Li Y."/>
            <person name="Chen G.-Z."/>
            <person name="Liu X.-D."/>
            <person name="Liao X.-Y."/>
            <person name="Jiang Y.-T."/>
            <person name="Yu X."/>
            <person name="Hao Y."/>
            <person name="Huang J."/>
            <person name="Zhao X.-W."/>
            <person name="Ke S."/>
            <person name="Chen Y.-Y."/>
            <person name="Wu W.-L."/>
            <person name="Hsu J.-L."/>
            <person name="Lin Y.-F."/>
            <person name="Huang M.-D."/>
            <person name="Li C.-Y."/>
            <person name="Huang L."/>
            <person name="Wang Z.-W."/>
            <person name="Zhao X."/>
            <person name="Zhong W.-Y."/>
            <person name="Peng D.-H."/>
            <person name="Ahmad S."/>
            <person name="Lan S."/>
            <person name="Zhang J.-S."/>
            <person name="Tsai W.-C."/>
            <person name="Van De Peer Y."/>
            <person name="Liu Z.-J."/>
        </authorList>
    </citation>
    <scope>NUCLEOTIDE SEQUENCE</scope>
    <source>
        <strain evidence="17">CP</strain>
        <tissue evidence="17">Leaves</tissue>
    </source>
</reference>
<evidence type="ECO:0000256" key="4">
    <source>
        <dbReference type="ARBA" id="ARBA00012269"/>
    </source>
</evidence>
<dbReference type="InterPro" id="IPR003582">
    <property type="entry name" value="ShKT_dom"/>
</dbReference>
<organism evidence="17 18">
    <name type="scientific">Acorus calamus</name>
    <name type="common">Sweet flag</name>
    <dbReference type="NCBI Taxonomy" id="4465"/>
    <lineage>
        <taxon>Eukaryota</taxon>
        <taxon>Viridiplantae</taxon>
        <taxon>Streptophyta</taxon>
        <taxon>Embryophyta</taxon>
        <taxon>Tracheophyta</taxon>
        <taxon>Spermatophyta</taxon>
        <taxon>Magnoliopsida</taxon>
        <taxon>Liliopsida</taxon>
        <taxon>Acoraceae</taxon>
        <taxon>Acorus</taxon>
    </lineage>
</organism>
<keyword evidence="8" id="KW-0735">Signal-anchor</keyword>
<evidence type="ECO:0000256" key="8">
    <source>
        <dbReference type="ARBA" id="ARBA00022968"/>
    </source>
</evidence>
<dbReference type="PANTHER" id="PTHR10869">
    <property type="entry name" value="PROLYL 4-HYDROXYLASE ALPHA SUBUNIT"/>
    <property type="match status" value="1"/>
</dbReference>
<evidence type="ECO:0000256" key="2">
    <source>
        <dbReference type="ARBA" id="ARBA00004648"/>
    </source>
</evidence>
<keyword evidence="5" id="KW-0812">Transmembrane</keyword>
<comment type="subcellular location">
    <subcellularLocation>
        <location evidence="2">Endoplasmic reticulum membrane</location>
        <topology evidence="2">Single-pass type II membrane protein</topology>
    </subcellularLocation>
</comment>
<keyword evidence="9" id="KW-1133">Transmembrane helix</keyword>
<evidence type="ECO:0000256" key="1">
    <source>
        <dbReference type="ARBA" id="ARBA00001961"/>
    </source>
</evidence>
<dbReference type="InterPro" id="IPR044862">
    <property type="entry name" value="Pro_4_hyd_alph_FE2OG_OXY"/>
</dbReference>
<dbReference type="EC" id="1.14.11.2" evidence="4"/>
<evidence type="ECO:0000256" key="6">
    <source>
        <dbReference type="ARBA" id="ARBA00022723"/>
    </source>
</evidence>
<evidence type="ECO:0000256" key="11">
    <source>
        <dbReference type="ARBA" id="ARBA00023004"/>
    </source>
</evidence>
<comment type="caution">
    <text evidence="17">The sequence shown here is derived from an EMBL/GenBank/DDBJ whole genome shotgun (WGS) entry which is preliminary data.</text>
</comment>
<keyword evidence="18" id="KW-1185">Reference proteome</keyword>
<keyword evidence="7" id="KW-0223">Dioxygenase</keyword>
<evidence type="ECO:0000256" key="13">
    <source>
        <dbReference type="ARBA" id="ARBA00023180"/>
    </source>
</evidence>
<dbReference type="InterPro" id="IPR006620">
    <property type="entry name" value="Pro_4_hyd_alph"/>
</dbReference>